<dbReference type="EMBL" id="PJNI01000001">
    <property type="protein sequence ID" value="PKR82047.1"/>
    <property type="molecule type" value="Genomic_DNA"/>
</dbReference>
<dbReference type="InterPro" id="IPR020904">
    <property type="entry name" value="Sc_DH/Rdtase_CS"/>
</dbReference>
<sequence>MIYIITGTSSGIGNALAKFYLNKGEQVIGISRNNTITHENFKHIACDLSDKQQLHDLALLQHVKKEDYPVRLINNAGIIGDIKRSHQLTLTHYADMAMVNLVAPQFLSTYVLQTFGFEQVDMIINISSGAGERPVPSWGAYCATKAGIDLFAKTLAAEIKELGHNTKVYNVSPGVVDTKMQSNIRSSEEKHFSGRQNFVDLKENNELRTAQEVAVLLNEFIETEHPEEEGIIHRI</sequence>
<dbReference type="Pfam" id="PF00106">
    <property type="entry name" value="adh_short"/>
    <property type="match status" value="1"/>
</dbReference>
<dbReference type="PRINTS" id="PR00080">
    <property type="entry name" value="SDRFAMILY"/>
</dbReference>
<dbReference type="Proteomes" id="UP000236654">
    <property type="component" value="Unassembled WGS sequence"/>
</dbReference>
<gene>
    <name evidence="6" type="ORF">CW751_01540</name>
</gene>
<name>A0A2I0R638_9FLAO</name>
<dbReference type="RefSeq" id="WP_101333193.1">
    <property type="nucleotide sequence ID" value="NZ_PJNI01000001.1"/>
</dbReference>
<dbReference type="InterPro" id="IPR036291">
    <property type="entry name" value="NAD(P)-bd_dom_sf"/>
</dbReference>
<dbReference type="SUPFAM" id="SSF51735">
    <property type="entry name" value="NAD(P)-binding Rossmann-fold domains"/>
    <property type="match status" value="1"/>
</dbReference>
<dbReference type="PROSITE" id="PS00061">
    <property type="entry name" value="ADH_SHORT"/>
    <property type="match status" value="1"/>
</dbReference>
<dbReference type="GO" id="GO:0006729">
    <property type="term" value="P:tetrahydrobiopterin biosynthetic process"/>
    <property type="evidence" value="ECO:0007669"/>
    <property type="project" value="TreeGrafter"/>
</dbReference>
<dbReference type="PANTHER" id="PTHR44085:SF2">
    <property type="entry name" value="SEPIAPTERIN REDUCTASE"/>
    <property type="match status" value="1"/>
</dbReference>
<dbReference type="OrthoDB" id="9794387at2"/>
<accession>A0A2I0R638</accession>
<dbReference type="PRINTS" id="PR00081">
    <property type="entry name" value="GDHRDH"/>
</dbReference>
<evidence type="ECO:0008006" key="8">
    <source>
        <dbReference type="Google" id="ProtNLM"/>
    </source>
</evidence>
<evidence type="ECO:0000313" key="6">
    <source>
        <dbReference type="EMBL" id="PKR82047.1"/>
    </source>
</evidence>
<comment type="similarity">
    <text evidence="5">Belongs to the short-chain dehydrogenases/reductases (SDR) family.</text>
</comment>
<keyword evidence="4" id="KW-0560">Oxidoreductase</keyword>
<dbReference type="PANTHER" id="PTHR44085">
    <property type="entry name" value="SEPIAPTERIN REDUCTASE"/>
    <property type="match status" value="1"/>
</dbReference>
<proteinExistence type="inferred from homology"/>
<dbReference type="InterPro" id="IPR002347">
    <property type="entry name" value="SDR_fam"/>
</dbReference>
<dbReference type="InterPro" id="IPR051721">
    <property type="entry name" value="Biopterin_syn/organic_redct"/>
</dbReference>
<dbReference type="AlphaFoldDB" id="A0A2I0R638"/>
<protein>
    <recommendedName>
        <fullName evidence="8">Short-chain dehydrogenase</fullName>
    </recommendedName>
</protein>
<evidence type="ECO:0000256" key="1">
    <source>
        <dbReference type="ARBA" id="ARBA00004496"/>
    </source>
</evidence>
<evidence type="ECO:0000256" key="3">
    <source>
        <dbReference type="ARBA" id="ARBA00022857"/>
    </source>
</evidence>
<comment type="subcellular location">
    <subcellularLocation>
        <location evidence="1">Cytoplasm</location>
    </subcellularLocation>
</comment>
<keyword evidence="3" id="KW-0521">NADP</keyword>
<evidence type="ECO:0000313" key="7">
    <source>
        <dbReference type="Proteomes" id="UP000236654"/>
    </source>
</evidence>
<evidence type="ECO:0000256" key="2">
    <source>
        <dbReference type="ARBA" id="ARBA00022490"/>
    </source>
</evidence>
<keyword evidence="2" id="KW-0963">Cytoplasm</keyword>
<dbReference type="Gene3D" id="3.40.50.720">
    <property type="entry name" value="NAD(P)-binding Rossmann-like Domain"/>
    <property type="match status" value="1"/>
</dbReference>
<reference evidence="6 7" key="1">
    <citation type="submission" date="2017-12" db="EMBL/GenBank/DDBJ databases">
        <title>The draft genome sequence of Brumimicrobium saltpan LHR20.</title>
        <authorList>
            <person name="Do Z.-J."/>
            <person name="Luo H.-R."/>
        </authorList>
    </citation>
    <scope>NUCLEOTIDE SEQUENCE [LARGE SCALE GENOMIC DNA]</scope>
    <source>
        <strain evidence="6 7">LHR20</strain>
    </source>
</reference>
<evidence type="ECO:0000256" key="5">
    <source>
        <dbReference type="RuleBase" id="RU000363"/>
    </source>
</evidence>
<dbReference type="GO" id="GO:0004757">
    <property type="term" value="F:sepiapterin reductase (NADP+) activity"/>
    <property type="evidence" value="ECO:0007669"/>
    <property type="project" value="TreeGrafter"/>
</dbReference>
<keyword evidence="7" id="KW-1185">Reference proteome</keyword>
<evidence type="ECO:0000256" key="4">
    <source>
        <dbReference type="ARBA" id="ARBA00023002"/>
    </source>
</evidence>
<organism evidence="6 7">
    <name type="scientific">Brumimicrobium salinarum</name>
    <dbReference type="NCBI Taxonomy" id="2058658"/>
    <lineage>
        <taxon>Bacteria</taxon>
        <taxon>Pseudomonadati</taxon>
        <taxon>Bacteroidota</taxon>
        <taxon>Flavobacteriia</taxon>
        <taxon>Flavobacteriales</taxon>
        <taxon>Crocinitomicaceae</taxon>
        <taxon>Brumimicrobium</taxon>
    </lineage>
</organism>
<comment type="caution">
    <text evidence="6">The sequence shown here is derived from an EMBL/GenBank/DDBJ whole genome shotgun (WGS) entry which is preliminary data.</text>
</comment>
<dbReference type="GO" id="GO:0005737">
    <property type="term" value="C:cytoplasm"/>
    <property type="evidence" value="ECO:0007669"/>
    <property type="project" value="UniProtKB-SubCell"/>
</dbReference>